<dbReference type="Proteomes" id="UP000051576">
    <property type="component" value="Unassembled WGS sequence"/>
</dbReference>
<feature type="transmembrane region" description="Helical" evidence="6">
    <location>
        <begin position="302"/>
        <end position="321"/>
    </location>
</feature>
<gene>
    <name evidence="7" type="ORF">FD21_GL001338</name>
</gene>
<dbReference type="GO" id="GO:0005886">
    <property type="term" value="C:plasma membrane"/>
    <property type="evidence" value="ECO:0007669"/>
    <property type="project" value="UniProtKB-SubCell"/>
</dbReference>
<feature type="transmembrane region" description="Helical" evidence="6">
    <location>
        <begin position="373"/>
        <end position="392"/>
    </location>
</feature>
<feature type="transmembrane region" description="Helical" evidence="6">
    <location>
        <begin position="404"/>
        <end position="423"/>
    </location>
</feature>
<evidence type="ECO:0000256" key="6">
    <source>
        <dbReference type="SAM" id="Phobius"/>
    </source>
</evidence>
<name>A0A0R2CDR7_9LACO</name>
<comment type="caution">
    <text evidence="7">The sequence shown here is derived from an EMBL/GenBank/DDBJ whole genome shotgun (WGS) entry which is preliminary data.</text>
</comment>
<evidence type="ECO:0000256" key="4">
    <source>
        <dbReference type="ARBA" id="ARBA00022989"/>
    </source>
</evidence>
<evidence type="ECO:0000256" key="1">
    <source>
        <dbReference type="ARBA" id="ARBA00004651"/>
    </source>
</evidence>
<feature type="transmembrane region" description="Helical" evidence="6">
    <location>
        <begin position="12"/>
        <end position="35"/>
    </location>
</feature>
<dbReference type="EMBL" id="AYYX01000004">
    <property type="protein sequence ID" value="KRM89482.1"/>
    <property type="molecule type" value="Genomic_DNA"/>
</dbReference>
<organism evidence="7 8">
    <name type="scientific">Liquorilactobacillus vini DSM 20605</name>
    <dbReference type="NCBI Taxonomy" id="1133569"/>
    <lineage>
        <taxon>Bacteria</taxon>
        <taxon>Bacillati</taxon>
        <taxon>Bacillota</taxon>
        <taxon>Bacilli</taxon>
        <taxon>Lactobacillales</taxon>
        <taxon>Lactobacillaceae</taxon>
        <taxon>Liquorilactobacillus</taxon>
    </lineage>
</organism>
<feature type="transmembrane region" description="Helical" evidence="6">
    <location>
        <begin position="55"/>
        <end position="74"/>
    </location>
</feature>
<dbReference type="PANTHER" id="PTHR30250">
    <property type="entry name" value="PST FAMILY PREDICTED COLANIC ACID TRANSPORTER"/>
    <property type="match status" value="1"/>
</dbReference>
<feature type="transmembrane region" description="Helical" evidence="6">
    <location>
        <begin position="95"/>
        <end position="114"/>
    </location>
</feature>
<evidence type="ECO:0000313" key="8">
    <source>
        <dbReference type="Proteomes" id="UP000051576"/>
    </source>
</evidence>
<evidence type="ECO:0000256" key="3">
    <source>
        <dbReference type="ARBA" id="ARBA00022692"/>
    </source>
</evidence>
<feature type="transmembrane region" description="Helical" evidence="6">
    <location>
        <begin position="134"/>
        <end position="154"/>
    </location>
</feature>
<dbReference type="eggNOG" id="COG2244">
    <property type="taxonomic scope" value="Bacteria"/>
</dbReference>
<dbReference type="Pfam" id="PF01943">
    <property type="entry name" value="Polysacc_synt"/>
    <property type="match status" value="1"/>
</dbReference>
<feature type="transmembrane region" description="Helical" evidence="6">
    <location>
        <begin position="471"/>
        <end position="493"/>
    </location>
</feature>
<feature type="transmembrane region" description="Helical" evidence="6">
    <location>
        <begin position="244"/>
        <end position="268"/>
    </location>
</feature>
<feature type="transmembrane region" description="Helical" evidence="6">
    <location>
        <begin position="429"/>
        <end position="450"/>
    </location>
</feature>
<feature type="transmembrane region" description="Helical" evidence="6">
    <location>
        <begin position="175"/>
        <end position="193"/>
    </location>
</feature>
<dbReference type="PATRIC" id="fig|1133569.4.peg.1473"/>
<dbReference type="PANTHER" id="PTHR30250:SF21">
    <property type="entry name" value="LIPID II FLIPPASE MURJ"/>
    <property type="match status" value="1"/>
</dbReference>
<accession>A0A0R2CDR7</accession>
<evidence type="ECO:0000313" key="7">
    <source>
        <dbReference type="EMBL" id="KRM89482.1"/>
    </source>
</evidence>
<evidence type="ECO:0000256" key="2">
    <source>
        <dbReference type="ARBA" id="ARBA00022475"/>
    </source>
</evidence>
<dbReference type="InterPro" id="IPR050833">
    <property type="entry name" value="Poly_Biosynth_Transport"/>
</dbReference>
<feature type="transmembrane region" description="Helical" evidence="6">
    <location>
        <begin position="499"/>
        <end position="522"/>
    </location>
</feature>
<keyword evidence="8" id="KW-1185">Reference proteome</keyword>
<dbReference type="STRING" id="1133569.FD21_GL001338"/>
<dbReference type="CDD" id="cd13124">
    <property type="entry name" value="MATE_SpoVB_like"/>
    <property type="match status" value="1"/>
</dbReference>
<keyword evidence="2" id="KW-1003">Cell membrane</keyword>
<feature type="transmembrane region" description="Helical" evidence="6">
    <location>
        <begin position="342"/>
        <end position="367"/>
    </location>
</feature>
<comment type="subcellular location">
    <subcellularLocation>
        <location evidence="1">Cell membrane</location>
        <topology evidence="1">Multi-pass membrane protein</topology>
    </subcellularLocation>
</comment>
<feature type="transmembrane region" description="Helical" evidence="6">
    <location>
        <begin position="199"/>
        <end position="219"/>
    </location>
</feature>
<keyword evidence="4 6" id="KW-1133">Transmembrane helix</keyword>
<evidence type="ECO:0000256" key="5">
    <source>
        <dbReference type="ARBA" id="ARBA00023136"/>
    </source>
</evidence>
<protein>
    <submittedName>
        <fullName evidence="7">Polysaccharide biosynthesis protein</fullName>
    </submittedName>
</protein>
<keyword evidence="5 6" id="KW-0472">Membrane</keyword>
<dbReference type="InterPro" id="IPR024923">
    <property type="entry name" value="PG_synth_SpoVB"/>
</dbReference>
<dbReference type="InterPro" id="IPR002797">
    <property type="entry name" value="Polysacc_synth"/>
</dbReference>
<dbReference type="AlphaFoldDB" id="A0A0R2CDR7"/>
<dbReference type="PIRSF" id="PIRSF038958">
    <property type="entry name" value="PG_synth_SpoVB"/>
    <property type="match status" value="1"/>
</dbReference>
<keyword evidence="3 6" id="KW-0812">Transmembrane</keyword>
<reference evidence="7 8" key="1">
    <citation type="journal article" date="2015" name="Genome Announc.">
        <title>Expanding the biotechnology potential of lactobacilli through comparative genomics of 213 strains and associated genera.</title>
        <authorList>
            <person name="Sun Z."/>
            <person name="Harris H.M."/>
            <person name="McCann A."/>
            <person name="Guo C."/>
            <person name="Argimon S."/>
            <person name="Zhang W."/>
            <person name="Yang X."/>
            <person name="Jeffery I.B."/>
            <person name="Cooney J.C."/>
            <person name="Kagawa T.F."/>
            <person name="Liu W."/>
            <person name="Song Y."/>
            <person name="Salvetti E."/>
            <person name="Wrobel A."/>
            <person name="Rasinkangas P."/>
            <person name="Parkhill J."/>
            <person name="Rea M.C."/>
            <person name="O'Sullivan O."/>
            <person name="Ritari J."/>
            <person name="Douillard F.P."/>
            <person name="Paul Ross R."/>
            <person name="Yang R."/>
            <person name="Briner A.E."/>
            <person name="Felis G.E."/>
            <person name="de Vos W.M."/>
            <person name="Barrangou R."/>
            <person name="Klaenhammer T.R."/>
            <person name="Caufield P.W."/>
            <person name="Cui Y."/>
            <person name="Zhang H."/>
            <person name="O'Toole P.W."/>
        </authorList>
    </citation>
    <scope>NUCLEOTIDE SEQUENCE [LARGE SCALE GENOMIC DNA]</scope>
    <source>
        <strain evidence="7 8">DSM 20605</strain>
    </source>
</reference>
<proteinExistence type="predicted"/>
<sequence length="539" mass="60468">MKLILKNKMLAGTFWMSFGSIFSRVLGVLYLIPWLLMFGSQSNQYAAQALFNSAYNAYALFLALGTSGFPTAISRKIAIYNSENRFYDSRHLFKAALVFMTISGLICGGLFYFFAPLIAAHSPVSDTQAASLTIRALVPALVILPVMSVIRGWFQGNQDLKPFGISQLFEQLARIVFIMLMTYLSFNLLHLSLAVAVAWSTFAAFVGAVVSLIYLWRYYQQKRSFYQQQLQVSRPAGNLKIKQLFWQIIQEALPFVYVGSGITLGQLIDQFTFKSIMQHSTSFDLTKIQNLFTLFSANPTKITTVIISLAIAMSGTTLPLLASAQTDHQKAAAVIQDNFRMLFGLLAPITIILALLAGQINTIFFGYNAHGGWLLFWSILMTFIQAVFTDVFTMVQSLGKHRLAVILLTITLILKLILQYPLVYFFHDYGALLATALAFAVTMGYCLQYLMNYSQIQRFSQFADLGLLTKVNLLFALAVTLLLAALKWLPLGVGRLDCLIFSIIFGVPALLLYLGLAYWYGLPQIVLKLNWKKKSYKHF</sequence>